<gene>
    <name evidence="2" type="ORF">DI536_07370</name>
</gene>
<feature type="domain" description="PilZ" evidence="1">
    <location>
        <begin position="9"/>
        <end position="118"/>
    </location>
</feature>
<dbReference type="Proteomes" id="UP000249061">
    <property type="component" value="Unassembled WGS sequence"/>
</dbReference>
<accession>A0A2W5TXL8</accession>
<dbReference type="InterPro" id="IPR009875">
    <property type="entry name" value="PilZ_domain"/>
</dbReference>
<comment type="caution">
    <text evidence="2">The sequence shown here is derived from an EMBL/GenBank/DDBJ whole genome shotgun (WGS) entry which is preliminary data.</text>
</comment>
<sequence length="123" mass="13777">MTTPRPVRYRCEIPSRLELDLDGVKVTSRLLELSETGAFIEETAGLDDVQVGEGAQLLLPLPGGGAWQAHVRFMRIGRGRIDVRTREAEHVSVSVHGYGVEFDDIDDDSLEQLRDFLELLDSR</sequence>
<protein>
    <recommendedName>
        <fullName evidence="1">PilZ domain-containing protein</fullName>
    </recommendedName>
</protein>
<proteinExistence type="predicted"/>
<evidence type="ECO:0000313" key="2">
    <source>
        <dbReference type="EMBL" id="PZR16105.1"/>
    </source>
</evidence>
<dbReference type="GO" id="GO:0035438">
    <property type="term" value="F:cyclic-di-GMP binding"/>
    <property type="evidence" value="ECO:0007669"/>
    <property type="project" value="InterPro"/>
</dbReference>
<dbReference type="AlphaFoldDB" id="A0A2W5TXL8"/>
<organism evidence="2 3">
    <name type="scientific">Archangium gephyra</name>
    <dbReference type="NCBI Taxonomy" id="48"/>
    <lineage>
        <taxon>Bacteria</taxon>
        <taxon>Pseudomonadati</taxon>
        <taxon>Myxococcota</taxon>
        <taxon>Myxococcia</taxon>
        <taxon>Myxococcales</taxon>
        <taxon>Cystobacterineae</taxon>
        <taxon>Archangiaceae</taxon>
        <taxon>Archangium</taxon>
    </lineage>
</organism>
<reference evidence="2 3" key="1">
    <citation type="submission" date="2017-08" db="EMBL/GenBank/DDBJ databases">
        <title>Infants hospitalized years apart are colonized by the same room-sourced microbial strains.</title>
        <authorList>
            <person name="Brooks B."/>
            <person name="Olm M.R."/>
            <person name="Firek B.A."/>
            <person name="Baker R."/>
            <person name="Thomas B.C."/>
            <person name="Morowitz M.J."/>
            <person name="Banfield J.F."/>
        </authorList>
    </citation>
    <scope>NUCLEOTIDE SEQUENCE [LARGE SCALE GENOMIC DNA]</scope>
    <source>
        <strain evidence="2">S2_003_000_R2_14</strain>
    </source>
</reference>
<evidence type="ECO:0000259" key="1">
    <source>
        <dbReference type="Pfam" id="PF07238"/>
    </source>
</evidence>
<dbReference type="SUPFAM" id="SSF141371">
    <property type="entry name" value="PilZ domain-like"/>
    <property type="match status" value="1"/>
</dbReference>
<name>A0A2W5TXL8_9BACT</name>
<dbReference type="Gene3D" id="2.40.10.220">
    <property type="entry name" value="predicted glycosyltransferase like domains"/>
    <property type="match status" value="1"/>
</dbReference>
<evidence type="ECO:0000313" key="3">
    <source>
        <dbReference type="Proteomes" id="UP000249061"/>
    </source>
</evidence>
<dbReference type="Pfam" id="PF07238">
    <property type="entry name" value="PilZ"/>
    <property type="match status" value="1"/>
</dbReference>
<dbReference type="EMBL" id="QFQP01000004">
    <property type="protein sequence ID" value="PZR16105.1"/>
    <property type="molecule type" value="Genomic_DNA"/>
</dbReference>